<dbReference type="Proteomes" id="UP001225906">
    <property type="component" value="Unassembled WGS sequence"/>
</dbReference>
<dbReference type="RefSeq" id="WP_306390137.1">
    <property type="nucleotide sequence ID" value="NZ_JAVCAP010000022.1"/>
</dbReference>
<protein>
    <submittedName>
        <fullName evidence="1">Type II secretion system protein</fullName>
    </submittedName>
</protein>
<reference evidence="2" key="1">
    <citation type="journal article" date="2019" name="Int. J. Syst. Evol. Microbiol.">
        <title>The Global Catalogue of Microorganisms (GCM) 10K type strain sequencing project: providing services to taxonomists for standard genome sequencing and annotation.</title>
        <authorList>
            <consortium name="The Broad Institute Genomics Platform"/>
            <consortium name="The Broad Institute Genome Sequencing Center for Infectious Disease"/>
            <person name="Wu L."/>
            <person name="Ma J."/>
        </authorList>
    </citation>
    <scope>NUCLEOTIDE SEQUENCE [LARGE SCALE GENOMIC DNA]</scope>
    <source>
        <strain evidence="2">VKM B-3159</strain>
    </source>
</reference>
<gene>
    <name evidence="1" type="ORF">Q9291_11210</name>
</gene>
<dbReference type="Gene3D" id="3.30.700.10">
    <property type="entry name" value="Glycoprotein, Type 4 Pilin"/>
    <property type="match status" value="1"/>
</dbReference>
<dbReference type="EMBL" id="JAVCAP010000022">
    <property type="protein sequence ID" value="MDP8568417.1"/>
    <property type="molecule type" value="Genomic_DNA"/>
</dbReference>
<dbReference type="InterPro" id="IPR012902">
    <property type="entry name" value="N_methyl_site"/>
</dbReference>
<sequence length="168" mass="17827">MKKLNTCSYGFTLIEMVVVILVLSILAATAVARIADTSTQTRLASLKSFKGTLFSVANMAKGMCLSDVQCNIDETNGNTSTTIDGHRIYFHYGYPVGWLGGTDADGAGSLQQLIDSGKFRIDAGQSSTTQAVYLMEGAPDHTQCKLIYSLAPSNNAAVLSIQTITSGC</sequence>
<accession>A0ABT9JV31</accession>
<comment type="caution">
    <text evidence="1">The sequence shown here is derived from an EMBL/GenBank/DDBJ whole genome shotgun (WGS) entry which is preliminary data.</text>
</comment>
<evidence type="ECO:0000313" key="1">
    <source>
        <dbReference type="EMBL" id="MDP8568417.1"/>
    </source>
</evidence>
<name>A0ABT9JV31_9PROT</name>
<dbReference type="Pfam" id="PF07963">
    <property type="entry name" value="N_methyl"/>
    <property type="match status" value="1"/>
</dbReference>
<dbReference type="SUPFAM" id="SSF54523">
    <property type="entry name" value="Pili subunits"/>
    <property type="match status" value="1"/>
</dbReference>
<organism evidence="1 2">
    <name type="scientific">Methylophilus aquaticus</name>
    <dbReference type="NCBI Taxonomy" id="1971610"/>
    <lineage>
        <taxon>Bacteria</taxon>
        <taxon>Pseudomonadati</taxon>
        <taxon>Pseudomonadota</taxon>
        <taxon>Betaproteobacteria</taxon>
        <taxon>Nitrosomonadales</taxon>
        <taxon>Methylophilaceae</taxon>
        <taxon>Methylophilus</taxon>
    </lineage>
</organism>
<dbReference type="NCBIfam" id="TIGR02532">
    <property type="entry name" value="IV_pilin_GFxxxE"/>
    <property type="match status" value="1"/>
</dbReference>
<evidence type="ECO:0000313" key="2">
    <source>
        <dbReference type="Proteomes" id="UP001225906"/>
    </source>
</evidence>
<proteinExistence type="predicted"/>
<dbReference type="InterPro" id="IPR045584">
    <property type="entry name" value="Pilin-like"/>
</dbReference>
<keyword evidence="2" id="KW-1185">Reference proteome</keyword>